<proteinExistence type="predicted"/>
<dbReference type="InterPro" id="IPR014710">
    <property type="entry name" value="RmlC-like_jellyroll"/>
</dbReference>
<dbReference type="InterPro" id="IPR036390">
    <property type="entry name" value="WH_DNA-bd_sf"/>
</dbReference>
<keyword evidence="8" id="KW-1185">Reference proteome</keyword>
<dbReference type="PROSITE" id="PS50042">
    <property type="entry name" value="CNMP_BINDING_3"/>
    <property type="match status" value="1"/>
</dbReference>
<dbReference type="InterPro" id="IPR018490">
    <property type="entry name" value="cNMP-bd_dom_sf"/>
</dbReference>
<dbReference type="PANTHER" id="PTHR24567">
    <property type="entry name" value="CRP FAMILY TRANSCRIPTIONAL REGULATORY PROTEIN"/>
    <property type="match status" value="1"/>
</dbReference>
<evidence type="ECO:0000256" key="3">
    <source>
        <dbReference type="ARBA" id="ARBA00023163"/>
    </source>
</evidence>
<evidence type="ECO:0000313" key="7">
    <source>
        <dbReference type="EMBL" id="GGM62932.1"/>
    </source>
</evidence>
<evidence type="ECO:0000256" key="2">
    <source>
        <dbReference type="ARBA" id="ARBA00023125"/>
    </source>
</evidence>
<dbReference type="SUPFAM" id="SSF51206">
    <property type="entry name" value="cAMP-binding domain-like"/>
    <property type="match status" value="1"/>
</dbReference>
<dbReference type="GO" id="GO:0005829">
    <property type="term" value="C:cytosol"/>
    <property type="evidence" value="ECO:0007669"/>
    <property type="project" value="TreeGrafter"/>
</dbReference>
<organism evidence="7 8">
    <name type="scientific">Longimycelium tulufanense</name>
    <dbReference type="NCBI Taxonomy" id="907463"/>
    <lineage>
        <taxon>Bacteria</taxon>
        <taxon>Bacillati</taxon>
        <taxon>Actinomycetota</taxon>
        <taxon>Actinomycetes</taxon>
        <taxon>Pseudonocardiales</taxon>
        <taxon>Pseudonocardiaceae</taxon>
        <taxon>Longimycelium</taxon>
    </lineage>
</organism>
<dbReference type="PROSITE" id="PS51063">
    <property type="entry name" value="HTH_CRP_2"/>
    <property type="match status" value="1"/>
</dbReference>
<name>A0A8J3FVE2_9PSEU</name>
<evidence type="ECO:0000256" key="1">
    <source>
        <dbReference type="ARBA" id="ARBA00023015"/>
    </source>
</evidence>
<keyword evidence="1" id="KW-0805">Transcription regulation</keyword>
<dbReference type="InterPro" id="IPR050397">
    <property type="entry name" value="Env_Response_Regulators"/>
</dbReference>
<dbReference type="Proteomes" id="UP000637578">
    <property type="component" value="Unassembled WGS sequence"/>
</dbReference>
<dbReference type="InterPro" id="IPR000595">
    <property type="entry name" value="cNMP-bd_dom"/>
</dbReference>
<dbReference type="SMART" id="SM00100">
    <property type="entry name" value="cNMP"/>
    <property type="match status" value="1"/>
</dbReference>
<comment type="caution">
    <text evidence="7">The sequence shown here is derived from an EMBL/GenBank/DDBJ whole genome shotgun (WGS) entry which is preliminary data.</text>
</comment>
<dbReference type="SMART" id="SM00419">
    <property type="entry name" value="HTH_CRP"/>
    <property type="match status" value="1"/>
</dbReference>
<dbReference type="GO" id="GO:0003677">
    <property type="term" value="F:DNA binding"/>
    <property type="evidence" value="ECO:0007669"/>
    <property type="project" value="UniProtKB-KW"/>
</dbReference>
<evidence type="ECO:0000259" key="5">
    <source>
        <dbReference type="PROSITE" id="PS50042"/>
    </source>
</evidence>
<keyword evidence="2" id="KW-0238">DNA-binding</keyword>
<dbReference type="EMBL" id="BMMK01000017">
    <property type="protein sequence ID" value="GGM62932.1"/>
    <property type="molecule type" value="Genomic_DNA"/>
</dbReference>
<evidence type="ECO:0000313" key="8">
    <source>
        <dbReference type="Proteomes" id="UP000637578"/>
    </source>
</evidence>
<feature type="region of interest" description="Disordered" evidence="4">
    <location>
        <begin position="241"/>
        <end position="304"/>
    </location>
</feature>
<dbReference type="AlphaFoldDB" id="A0A8J3FVE2"/>
<gene>
    <name evidence="7" type="ORF">GCM10012275_37020</name>
</gene>
<dbReference type="InterPro" id="IPR012318">
    <property type="entry name" value="HTH_CRP"/>
</dbReference>
<evidence type="ECO:0000256" key="4">
    <source>
        <dbReference type="SAM" id="MobiDB-lite"/>
    </source>
</evidence>
<dbReference type="Gene3D" id="2.60.120.10">
    <property type="entry name" value="Jelly Rolls"/>
    <property type="match status" value="1"/>
</dbReference>
<reference evidence="7" key="2">
    <citation type="submission" date="2020-09" db="EMBL/GenBank/DDBJ databases">
        <authorList>
            <person name="Sun Q."/>
            <person name="Zhou Y."/>
        </authorList>
    </citation>
    <scope>NUCLEOTIDE SEQUENCE</scope>
    <source>
        <strain evidence="7">CGMCC 4.5737</strain>
    </source>
</reference>
<dbReference type="Pfam" id="PF13545">
    <property type="entry name" value="HTH_Crp_2"/>
    <property type="match status" value="1"/>
</dbReference>
<dbReference type="SUPFAM" id="SSF46785">
    <property type="entry name" value="Winged helix' DNA-binding domain"/>
    <property type="match status" value="1"/>
</dbReference>
<accession>A0A8J3FVE2</accession>
<keyword evidence="3" id="KW-0804">Transcription</keyword>
<sequence length="304" mass="32346">MSQDPPRTEGDLPAALLDVAAWAAECVAGRNGASLAAEDLLALGRPLHPRHLAAGELAFSPDRPPDGVWFIRSGEVEFAAGPGGQRVVAQMLYAGEVFGDVPLIIGRPPPYAPRAAAPTQCFVLPASAFRELLNTRPAIARLWLAGVAGRFFRSQARLLVTLNGPLLQRTARLLLAEARSGTVVLPQHTLAAMLGVHRSSVNRILKQFERFGLISLGYRRIRLTDTVALLRASGSVPEGIEHTERLSGDGLFPQGTPPTDHGTTDATNVTRNAHPDRGSAVPRRTCGAAGRPPASEPTGGRRRA</sequence>
<dbReference type="PANTHER" id="PTHR24567:SF74">
    <property type="entry name" value="HTH-TYPE TRANSCRIPTIONAL REGULATOR ARCR"/>
    <property type="match status" value="1"/>
</dbReference>
<dbReference type="Pfam" id="PF00027">
    <property type="entry name" value="cNMP_binding"/>
    <property type="match status" value="1"/>
</dbReference>
<dbReference type="RefSeq" id="WP_189059324.1">
    <property type="nucleotide sequence ID" value="NZ_BMMK01000017.1"/>
</dbReference>
<dbReference type="GO" id="GO:0003700">
    <property type="term" value="F:DNA-binding transcription factor activity"/>
    <property type="evidence" value="ECO:0007669"/>
    <property type="project" value="TreeGrafter"/>
</dbReference>
<feature type="domain" description="HTH crp-type" evidence="6">
    <location>
        <begin position="164"/>
        <end position="227"/>
    </location>
</feature>
<feature type="domain" description="Cyclic nucleotide-binding" evidence="5">
    <location>
        <begin position="34"/>
        <end position="133"/>
    </location>
</feature>
<dbReference type="CDD" id="cd00038">
    <property type="entry name" value="CAP_ED"/>
    <property type="match status" value="1"/>
</dbReference>
<reference evidence="7" key="1">
    <citation type="journal article" date="2014" name="Int. J. Syst. Evol. Microbiol.">
        <title>Complete genome sequence of Corynebacterium casei LMG S-19264T (=DSM 44701T), isolated from a smear-ripened cheese.</title>
        <authorList>
            <consortium name="US DOE Joint Genome Institute (JGI-PGF)"/>
            <person name="Walter F."/>
            <person name="Albersmeier A."/>
            <person name="Kalinowski J."/>
            <person name="Ruckert C."/>
        </authorList>
    </citation>
    <scope>NUCLEOTIDE SEQUENCE</scope>
    <source>
        <strain evidence="7">CGMCC 4.5737</strain>
    </source>
</reference>
<protein>
    <submittedName>
        <fullName evidence="7">Uncharacterized protein</fullName>
    </submittedName>
</protein>
<evidence type="ECO:0000259" key="6">
    <source>
        <dbReference type="PROSITE" id="PS51063"/>
    </source>
</evidence>